<protein>
    <submittedName>
        <fullName evidence="1">Uncharacterized protein DUF1839</fullName>
    </submittedName>
</protein>
<accession>A0A318H3U6</accession>
<evidence type="ECO:0000313" key="1">
    <source>
        <dbReference type="EMBL" id="PXW98130.1"/>
    </source>
</evidence>
<dbReference type="AlphaFoldDB" id="A0A318H3U6"/>
<comment type="caution">
    <text evidence="1">The sequence shown here is derived from an EMBL/GenBank/DDBJ whole genome shotgun (WGS) entry which is preliminary data.</text>
</comment>
<dbReference type="EMBL" id="QJJS01000003">
    <property type="protein sequence ID" value="PXW98130.1"/>
    <property type="molecule type" value="Genomic_DNA"/>
</dbReference>
<dbReference type="InterPro" id="IPR014989">
    <property type="entry name" value="DUF1839"/>
</dbReference>
<sequence>MSDLSLPCSPAPAAAAPLCVIPGLDGEGRPPHELHRSERVWVEKNCYADLWIGLLGALGHEPAACLGFTLGIDFLGDQWTFYKPSHDDLFLLYGIDVQELTVWRPLIEHAREHLGAGRLIATEADAWWLPDTAGTDYRRQHTKTTVVLNALDEAGERLGYFHNAGYHQLEGEDFRRTFALGPDAPAPLMPFFAEIIDLRQRVEHEGPALRQLARGLLPRALRRRPADNPVERFARRYQHDLPGLQQRGLAHYHAWAFAATRQLGSAAELAAHHLRWLEGAQTGPLHQAADGFQEVATLAKTFILKGARAVASGRPFADGELLERMSVAWSAAMQAVDHRPA</sequence>
<reference evidence="1 2" key="1">
    <citation type="submission" date="2018-05" db="EMBL/GenBank/DDBJ databases">
        <title>Genomic Encyclopedia of Type Strains, Phase IV (KMG-IV): sequencing the most valuable type-strain genomes for metagenomic binning, comparative biology and taxonomic classification.</title>
        <authorList>
            <person name="Goeker M."/>
        </authorList>
    </citation>
    <scope>NUCLEOTIDE SEQUENCE [LARGE SCALE GENOMIC DNA]</scope>
    <source>
        <strain evidence="1 2">DSM 566</strain>
    </source>
</reference>
<organism evidence="1 2">
    <name type="scientific">Sphaerotilus hippei</name>
    <dbReference type="NCBI Taxonomy" id="744406"/>
    <lineage>
        <taxon>Bacteria</taxon>
        <taxon>Pseudomonadati</taxon>
        <taxon>Pseudomonadota</taxon>
        <taxon>Betaproteobacteria</taxon>
        <taxon>Burkholderiales</taxon>
        <taxon>Sphaerotilaceae</taxon>
        <taxon>Sphaerotilus</taxon>
    </lineage>
</organism>
<proteinExistence type="predicted"/>
<keyword evidence="2" id="KW-1185">Reference proteome</keyword>
<dbReference type="Proteomes" id="UP000247811">
    <property type="component" value="Unassembled WGS sequence"/>
</dbReference>
<dbReference type="OrthoDB" id="4371620at2"/>
<evidence type="ECO:0000313" key="2">
    <source>
        <dbReference type="Proteomes" id="UP000247811"/>
    </source>
</evidence>
<gene>
    <name evidence="1" type="ORF">C7444_103226</name>
</gene>
<dbReference type="Pfam" id="PF08893">
    <property type="entry name" value="DUF1839"/>
    <property type="match status" value="1"/>
</dbReference>
<name>A0A318H3U6_9BURK</name>
<dbReference type="RefSeq" id="WP_110399696.1">
    <property type="nucleotide sequence ID" value="NZ_QJJS01000003.1"/>
</dbReference>